<dbReference type="EMBL" id="BAAAHK010000008">
    <property type="protein sequence ID" value="GAA0944727.1"/>
    <property type="molecule type" value="Genomic_DNA"/>
</dbReference>
<dbReference type="GO" id="GO:0005524">
    <property type="term" value="F:ATP binding"/>
    <property type="evidence" value="ECO:0007669"/>
    <property type="project" value="UniProtKB-KW"/>
</dbReference>
<keyword evidence="3" id="KW-1185">Reference proteome</keyword>
<protein>
    <submittedName>
        <fullName evidence="2">ATP-binding protein</fullName>
    </submittedName>
</protein>
<sequence length="181" mass="20266">MFLLQMSGVPGSGKSTVAAHVVKTFNAVAVDYDVIKSAILDAGFDLTSSTKAAYEVMYAQARHVLAQGHPVVMDSPCFWPRIVTEGMGIARQHNANYRYVECQVDDLKLIDERLHQRPRLRSHRRGVDHPPVDLGDEPVDGEAFFRGAADRVQRPPGNYLQLDMHRPLSEVLPEVDAYLRQ</sequence>
<keyword evidence="2" id="KW-0067">ATP-binding</keyword>
<evidence type="ECO:0000256" key="1">
    <source>
        <dbReference type="SAM" id="MobiDB-lite"/>
    </source>
</evidence>
<dbReference type="PANTHER" id="PTHR37807:SF3">
    <property type="entry name" value="OS07G0160300 PROTEIN"/>
    <property type="match status" value="1"/>
</dbReference>
<dbReference type="SUPFAM" id="SSF52540">
    <property type="entry name" value="P-loop containing nucleoside triphosphate hydrolases"/>
    <property type="match status" value="1"/>
</dbReference>
<evidence type="ECO:0000313" key="3">
    <source>
        <dbReference type="Proteomes" id="UP001500542"/>
    </source>
</evidence>
<dbReference type="RefSeq" id="WP_343971673.1">
    <property type="nucleotide sequence ID" value="NZ_BAAAHK010000008.1"/>
</dbReference>
<feature type="region of interest" description="Disordered" evidence="1">
    <location>
        <begin position="120"/>
        <end position="140"/>
    </location>
</feature>
<accession>A0ABN1QNC6</accession>
<dbReference type="InterPro" id="IPR027417">
    <property type="entry name" value="P-loop_NTPase"/>
</dbReference>
<dbReference type="Gene3D" id="3.40.50.300">
    <property type="entry name" value="P-loop containing nucleotide triphosphate hydrolases"/>
    <property type="match status" value="1"/>
</dbReference>
<dbReference type="PANTHER" id="PTHR37807">
    <property type="entry name" value="OS07G0160300 PROTEIN"/>
    <property type="match status" value="1"/>
</dbReference>
<dbReference type="Proteomes" id="UP001500542">
    <property type="component" value="Unassembled WGS sequence"/>
</dbReference>
<evidence type="ECO:0000313" key="2">
    <source>
        <dbReference type="EMBL" id="GAA0944727.1"/>
    </source>
</evidence>
<comment type="caution">
    <text evidence="2">The sequence shown here is derived from an EMBL/GenBank/DDBJ whole genome shotgun (WGS) entry which is preliminary data.</text>
</comment>
<gene>
    <name evidence="2" type="ORF">GCM10009554_39090</name>
</gene>
<proteinExistence type="predicted"/>
<dbReference type="Pfam" id="PF13671">
    <property type="entry name" value="AAA_33"/>
    <property type="match status" value="1"/>
</dbReference>
<reference evidence="2 3" key="1">
    <citation type="journal article" date="2019" name="Int. J. Syst. Evol. Microbiol.">
        <title>The Global Catalogue of Microorganisms (GCM) 10K type strain sequencing project: providing services to taxonomists for standard genome sequencing and annotation.</title>
        <authorList>
            <consortium name="The Broad Institute Genomics Platform"/>
            <consortium name="The Broad Institute Genome Sequencing Center for Infectious Disease"/>
            <person name="Wu L."/>
            <person name="Ma J."/>
        </authorList>
    </citation>
    <scope>NUCLEOTIDE SEQUENCE [LARGE SCALE GENOMIC DNA]</scope>
    <source>
        <strain evidence="2 3">JCM 10977</strain>
    </source>
</reference>
<organism evidence="2 3">
    <name type="scientific">Kribbella koreensis</name>
    <dbReference type="NCBI Taxonomy" id="57909"/>
    <lineage>
        <taxon>Bacteria</taxon>
        <taxon>Bacillati</taxon>
        <taxon>Actinomycetota</taxon>
        <taxon>Actinomycetes</taxon>
        <taxon>Propionibacteriales</taxon>
        <taxon>Kribbellaceae</taxon>
        <taxon>Kribbella</taxon>
    </lineage>
</organism>
<name>A0ABN1QNC6_9ACTN</name>
<keyword evidence="2" id="KW-0547">Nucleotide-binding</keyword>